<feature type="binding site" evidence="6">
    <location>
        <begin position="248"/>
        <end position="252"/>
    </location>
    <ligand>
        <name>FAD</name>
        <dbReference type="ChEBI" id="CHEBI:57692"/>
    </ligand>
</feature>
<dbReference type="InterPro" id="IPR036134">
    <property type="entry name" value="Crypto/Photolyase_FAD-like_sf"/>
</dbReference>
<dbReference type="InterPro" id="IPR006050">
    <property type="entry name" value="DNA_photolyase_N"/>
</dbReference>
<dbReference type="PROSITE" id="PS51645">
    <property type="entry name" value="PHR_CRY_ALPHA_BETA"/>
    <property type="match status" value="1"/>
</dbReference>
<dbReference type="GO" id="GO:0071949">
    <property type="term" value="F:FAD binding"/>
    <property type="evidence" value="ECO:0007669"/>
    <property type="project" value="TreeGrafter"/>
</dbReference>
<dbReference type="PRINTS" id="PR00147">
    <property type="entry name" value="DNAPHOTLYASE"/>
</dbReference>
<dbReference type="InterPro" id="IPR002081">
    <property type="entry name" value="Cryptochrome/DNA_photolyase_1"/>
</dbReference>
<keyword evidence="5 7" id="KW-0157">Chromophore</keyword>
<keyword evidence="3 6" id="KW-0285">Flavoprotein</keyword>
<dbReference type="InterPro" id="IPR005101">
    <property type="entry name" value="Cryptochr/Photolyase_FAD-bd"/>
</dbReference>
<reference evidence="9 10" key="1">
    <citation type="submission" date="2016-10" db="EMBL/GenBank/DDBJ databases">
        <title>Pseudoalteromonas amylolytica sp. nov., isolated from the surface seawater.</title>
        <authorList>
            <person name="Wu Y.-H."/>
            <person name="Cheng H."/>
            <person name="Jin X.-B."/>
            <person name="Wang C.-S."/>
            <person name="Xu X.-W."/>
        </authorList>
    </citation>
    <scope>NUCLEOTIDE SEQUENCE [LARGE SCALE GENOMIC DNA]</scope>
    <source>
        <strain evidence="9 10">JCM 12483</strain>
    </source>
</reference>
<evidence type="ECO:0000256" key="4">
    <source>
        <dbReference type="ARBA" id="ARBA00022827"/>
    </source>
</evidence>
<dbReference type="OrthoDB" id="9772484at2"/>
<feature type="domain" description="Photolyase/cryptochrome alpha/beta" evidence="8">
    <location>
        <begin position="2"/>
        <end position="134"/>
    </location>
</feature>
<dbReference type="GO" id="GO:0003677">
    <property type="term" value="F:DNA binding"/>
    <property type="evidence" value="ECO:0007669"/>
    <property type="project" value="TreeGrafter"/>
</dbReference>
<evidence type="ECO:0000256" key="5">
    <source>
        <dbReference type="ARBA" id="ARBA00022991"/>
    </source>
</evidence>
<keyword evidence="10" id="KW-1185">Reference proteome</keyword>
<evidence type="ECO:0000256" key="7">
    <source>
        <dbReference type="RuleBase" id="RU367151"/>
    </source>
</evidence>
<dbReference type="InterPro" id="IPR014729">
    <property type="entry name" value="Rossmann-like_a/b/a_fold"/>
</dbReference>
<protein>
    <recommendedName>
        <fullName evidence="2 7">Cryptochrome DASH</fullName>
    </recommendedName>
</protein>
<dbReference type="Proteomes" id="UP000180253">
    <property type="component" value="Unassembled WGS sequence"/>
</dbReference>
<proteinExistence type="inferred from homology"/>
<comment type="cofactor">
    <cofactor evidence="6 7">
        <name>FAD</name>
        <dbReference type="ChEBI" id="CHEBI:57692"/>
    </cofactor>
    <text evidence="6 7">Binds 1 FAD per subunit.</text>
</comment>
<comment type="caution">
    <text evidence="9">The sequence shown here is derived from an EMBL/GenBank/DDBJ whole genome shotgun (WGS) entry which is preliminary data.</text>
</comment>
<keyword evidence="4 6" id="KW-0274">FAD</keyword>
<dbReference type="PANTHER" id="PTHR11455">
    <property type="entry name" value="CRYPTOCHROME"/>
    <property type="match status" value="1"/>
</dbReference>
<feature type="binding site" evidence="6">
    <location>
        <position position="235"/>
    </location>
    <ligand>
        <name>FAD</name>
        <dbReference type="ChEBI" id="CHEBI:57692"/>
    </ligand>
</feature>
<evidence type="ECO:0000256" key="1">
    <source>
        <dbReference type="ARBA" id="ARBA00005862"/>
    </source>
</evidence>
<dbReference type="SUPFAM" id="SSF48173">
    <property type="entry name" value="Cryptochrome/photolyase FAD-binding domain"/>
    <property type="match status" value="1"/>
</dbReference>
<dbReference type="SUPFAM" id="SSF52425">
    <property type="entry name" value="Cryptochrome/photolyase, N-terminal domain"/>
    <property type="match status" value="1"/>
</dbReference>
<dbReference type="Pfam" id="PF00875">
    <property type="entry name" value="DNA_photolyase"/>
    <property type="match status" value="1"/>
</dbReference>
<comment type="similarity">
    <text evidence="1 7">Belongs to the DNA photolyase class-1 family.</text>
</comment>
<dbReference type="GO" id="GO:0003913">
    <property type="term" value="F:DNA photolyase activity"/>
    <property type="evidence" value="ECO:0007669"/>
    <property type="project" value="InterPro"/>
</dbReference>
<evidence type="ECO:0000313" key="9">
    <source>
        <dbReference type="EMBL" id="OHU96509.1"/>
    </source>
</evidence>
<evidence type="ECO:0000256" key="3">
    <source>
        <dbReference type="ARBA" id="ARBA00022630"/>
    </source>
</evidence>
<evidence type="ECO:0000313" key="10">
    <source>
        <dbReference type="Proteomes" id="UP000180253"/>
    </source>
</evidence>
<dbReference type="PANTHER" id="PTHR11455:SF22">
    <property type="entry name" value="CRYPTOCHROME DASH"/>
    <property type="match status" value="1"/>
</dbReference>
<dbReference type="AlphaFoldDB" id="A0A1S1N903"/>
<name>A0A1S1N903_9GAMM</name>
<feature type="binding site" evidence="6">
    <location>
        <begin position="385"/>
        <end position="387"/>
    </location>
    <ligand>
        <name>FAD</name>
        <dbReference type="ChEBI" id="CHEBI:57692"/>
    </ligand>
</feature>
<dbReference type="STRING" id="327939.BIW53_04055"/>
<comment type="function">
    <text evidence="7">May have a photoreceptor function.</text>
</comment>
<evidence type="ECO:0000256" key="2">
    <source>
        <dbReference type="ARBA" id="ARBA00017881"/>
    </source>
</evidence>
<comment type="cofactor">
    <cofactor evidence="7">
        <name>(6R)-5,10-methylene-5,6,7,8-tetrahydrofolate</name>
        <dbReference type="ChEBI" id="CHEBI:15636"/>
    </cofactor>
    <text evidence="7">Binds 1 5,10-methenyltetrahydrofolate (MTHF) per subunit.</text>
</comment>
<dbReference type="NCBIfam" id="TIGR02765">
    <property type="entry name" value="crypto_DASH"/>
    <property type="match status" value="1"/>
</dbReference>
<dbReference type="Gene3D" id="3.40.50.620">
    <property type="entry name" value="HUPs"/>
    <property type="match status" value="1"/>
</dbReference>
<sequence length="452" mass="52092">MSKALYWFTQDLRLNDNEGVKWVAQTHKEVAFVYVIDPNWFAQKNYHHLRVGEHRWRFICQSLIDLNEHLSNLGHHLQLLVGEPSEKITEFVKTYSVDTLVLAHQFGVDEQRAVTRISKCNRALLIKQFNQTTLFDNSQISEHDIPMKSFSTFRNYVEKRSLVVPVECVFEIEISLQRVTPILQLASTLLKDILSEVNDAIVPFGGAGLGFITGGERDAHNHLSTYLASYAPSRYKNTRNDLEGFSKSTKLSAYLAIGNLSPRQVWHAVEDYERTTIKNDSTYWIKFELLWREYFQWLLKLKGKSFFLFKGDGRSKPMTSFYSQRFAAWCAGKTVFPLVNACMHQLNETGYMSNRGRQIVASCLVNELSVDWRYGAAYFQQQLIDYDVASNWGNWQYIAGVGVDPRGGRHFNIPKQAQLYDADGRFVKKWQGHCHNALAYDGVDAADWPLQK</sequence>
<evidence type="ECO:0000259" key="8">
    <source>
        <dbReference type="PROSITE" id="PS51645"/>
    </source>
</evidence>
<dbReference type="RefSeq" id="WP_070990538.1">
    <property type="nucleotide sequence ID" value="NZ_CBCSHD010000001.1"/>
</dbReference>
<organism evidence="9 10">
    <name type="scientific">Pseudoalteromonas byunsanensis</name>
    <dbReference type="NCBI Taxonomy" id="327939"/>
    <lineage>
        <taxon>Bacteria</taxon>
        <taxon>Pseudomonadati</taxon>
        <taxon>Pseudomonadota</taxon>
        <taxon>Gammaproteobacteria</taxon>
        <taxon>Alteromonadales</taxon>
        <taxon>Pseudoalteromonadaceae</taxon>
        <taxon>Pseudoalteromonas</taxon>
    </lineage>
</organism>
<dbReference type="InterPro" id="IPR036155">
    <property type="entry name" value="Crypto/Photolyase_N_sf"/>
</dbReference>
<dbReference type="InterPro" id="IPR014133">
    <property type="entry name" value="Cry_DASH"/>
</dbReference>
<dbReference type="GO" id="GO:0000719">
    <property type="term" value="P:photoreactive repair"/>
    <property type="evidence" value="ECO:0007669"/>
    <property type="project" value="TreeGrafter"/>
</dbReference>
<dbReference type="Pfam" id="PF03441">
    <property type="entry name" value="FAD_binding_7"/>
    <property type="match status" value="1"/>
</dbReference>
<dbReference type="Gene3D" id="1.25.40.80">
    <property type="match status" value="1"/>
</dbReference>
<dbReference type="EMBL" id="MNAN01000026">
    <property type="protein sequence ID" value="OHU96509.1"/>
    <property type="molecule type" value="Genomic_DNA"/>
</dbReference>
<evidence type="ECO:0000256" key="6">
    <source>
        <dbReference type="PIRSR" id="PIRSR602081-1"/>
    </source>
</evidence>
<dbReference type="Gene3D" id="1.10.579.10">
    <property type="entry name" value="DNA Cyclobutane Dipyrimidine Photolyase, subunit A, domain 3"/>
    <property type="match status" value="1"/>
</dbReference>
<accession>A0A1S1N903</accession>
<gene>
    <name evidence="9" type="ORF">BIW53_04055</name>
</gene>